<evidence type="ECO:0000313" key="2">
    <source>
        <dbReference type="EMBL" id="MDV6266703.1"/>
    </source>
</evidence>
<dbReference type="CDD" id="cd00377">
    <property type="entry name" value="ICL_PEPM"/>
    <property type="match status" value="1"/>
</dbReference>
<keyword evidence="2" id="KW-0560">Oxidoreductase</keyword>
<dbReference type="InterPro" id="IPR040442">
    <property type="entry name" value="Pyrv_kinase-like_dom_sf"/>
</dbReference>
<organism evidence="2 3">
    <name type="scientific">Rhodococcus globerulus</name>
    <dbReference type="NCBI Taxonomy" id="33008"/>
    <lineage>
        <taxon>Bacteria</taxon>
        <taxon>Bacillati</taxon>
        <taxon>Actinomycetota</taxon>
        <taxon>Actinomycetes</taxon>
        <taxon>Mycobacteriales</taxon>
        <taxon>Nocardiaceae</taxon>
        <taxon>Rhodococcus</taxon>
    </lineage>
</organism>
<name>A0ABU4BR87_RHOGO</name>
<accession>A0ABU4BR87</accession>
<proteinExistence type="predicted"/>
<comment type="caution">
    <text evidence="2">The sequence shown here is derived from an EMBL/GenBank/DDBJ whole genome shotgun (WGS) entry which is preliminary data.</text>
</comment>
<dbReference type="SUPFAM" id="SSF51621">
    <property type="entry name" value="Phosphoenolpyruvate/pyruvate domain"/>
    <property type="match status" value="1"/>
</dbReference>
<dbReference type="EMBL" id="JAWLKB010000003">
    <property type="protein sequence ID" value="MDV6266703.1"/>
    <property type="molecule type" value="Genomic_DNA"/>
</dbReference>
<dbReference type="InterPro" id="IPR039556">
    <property type="entry name" value="ICL/PEPM"/>
</dbReference>
<gene>
    <name evidence="2" type="ORF">R3Q16_08815</name>
</gene>
<protein>
    <submittedName>
        <fullName evidence="2">FAD-dependent monooxygenase</fullName>
    </submittedName>
</protein>
<dbReference type="PRINTS" id="PR00420">
    <property type="entry name" value="RNGMNOXGNASE"/>
</dbReference>
<keyword evidence="2" id="KW-0503">Monooxygenase</keyword>
<dbReference type="Gene3D" id="3.30.70.2450">
    <property type="match status" value="1"/>
</dbReference>
<keyword evidence="3" id="KW-1185">Reference proteome</keyword>
<dbReference type="InterPro" id="IPR002938">
    <property type="entry name" value="FAD-bd"/>
</dbReference>
<feature type="domain" description="FAD-binding" evidence="1">
    <location>
        <begin position="15"/>
        <end position="353"/>
    </location>
</feature>
<dbReference type="GO" id="GO:0004497">
    <property type="term" value="F:monooxygenase activity"/>
    <property type="evidence" value="ECO:0007669"/>
    <property type="project" value="UniProtKB-KW"/>
</dbReference>
<dbReference type="SUPFAM" id="SSF51905">
    <property type="entry name" value="FAD/NAD(P)-binding domain"/>
    <property type="match status" value="1"/>
</dbReference>
<dbReference type="PANTHER" id="PTHR42905:SF5">
    <property type="entry name" value="CARBOXYVINYL-CARBOXYPHOSPHONATE PHOSPHORYLMUTASE, CHLOROPLASTIC"/>
    <property type="match status" value="1"/>
</dbReference>
<dbReference type="Gene3D" id="3.20.20.60">
    <property type="entry name" value="Phosphoenolpyruvate-binding domains"/>
    <property type="match status" value="1"/>
</dbReference>
<dbReference type="InterPro" id="IPR018523">
    <property type="entry name" value="Isocitrate_lyase_ph_CS"/>
</dbReference>
<evidence type="ECO:0000313" key="3">
    <source>
        <dbReference type="Proteomes" id="UP001185927"/>
    </source>
</evidence>
<dbReference type="InterPro" id="IPR015813">
    <property type="entry name" value="Pyrv/PenolPyrv_kinase-like_dom"/>
</dbReference>
<reference evidence="2 3" key="1">
    <citation type="submission" date="2023-10" db="EMBL/GenBank/DDBJ databases">
        <title>Development of a sustainable strategy for remediation of hydrocarbon-contaminated territories based on the waste exchange concept.</title>
        <authorList>
            <person name="Krivoruchko A."/>
        </authorList>
    </citation>
    <scope>NUCLEOTIDE SEQUENCE [LARGE SCALE GENOMIC DNA]</scope>
    <source>
        <strain evidence="2 3">IEGM 1203</strain>
    </source>
</reference>
<dbReference type="InterPro" id="IPR036188">
    <property type="entry name" value="FAD/NAD-bd_sf"/>
</dbReference>
<dbReference type="RefSeq" id="WP_052683344.1">
    <property type="nucleotide sequence ID" value="NZ_JAWLKB010000003.1"/>
</dbReference>
<dbReference type="Gene3D" id="3.50.50.60">
    <property type="entry name" value="FAD/NAD(P)-binding domain"/>
    <property type="match status" value="1"/>
</dbReference>
<dbReference type="Pfam" id="PF13714">
    <property type="entry name" value="PEP_mutase"/>
    <property type="match status" value="1"/>
</dbReference>
<dbReference type="Pfam" id="PF01494">
    <property type="entry name" value="FAD_binding_3"/>
    <property type="match status" value="1"/>
</dbReference>
<dbReference type="PROSITE" id="PS00161">
    <property type="entry name" value="ISOCITRATE_LYASE"/>
    <property type="match status" value="1"/>
</dbReference>
<evidence type="ECO:0000259" key="1">
    <source>
        <dbReference type="Pfam" id="PF01494"/>
    </source>
</evidence>
<dbReference type="Proteomes" id="UP001185927">
    <property type="component" value="Unassembled WGS sequence"/>
</dbReference>
<dbReference type="PANTHER" id="PTHR42905">
    <property type="entry name" value="PHOSPHOENOLPYRUVATE CARBOXYLASE"/>
    <property type="match status" value="1"/>
</dbReference>
<sequence length="717" mass="77341">MSDSTLTAADADMNTVVVVGMGPVGMVAALKLGKLGYQVLVLEAGDDLAEESRASTFHPSSLELLEELGVVDELRAVGLEAPVFQYRERAGAVLSEMDMSLLAGETKYPFRLQSEQNNLTHIIRRHLETMPNVTLQFSSPVGRVEQGFEHVRIFLPGTDRDHPIRARWVVAADGAQSNIRKSLGISFEGRTYDERFLVISTTHEFRDDFPDLAYVSYISDPEEWGVLLRTPNHWRALFPVQDDESDESALSPDAMEARLQRIAPQPSRYDVPHASIYKVNMRAAATFASGHILLAGDAAHVNNPLGGMGMNSGIHDAWAAAEVIDAALTGTDSTHAASLYSELRRDAALNHVQAQAQKNYDSMSEDDDAEREARADMLSAMDRDLLDKRDHLRTAAMFTSLRITMGRLARELRAVPAATRPAGRRLSEMLCYETVLAPGAYDGVSVKALDASGFTAGYVSGAAVSAAALGQPDLGYLGLAEMAEQVRRMTAVSDIALIVDGDTGYGGVLQVGEAVTRLERAGAAAIQFEDQVAPKRCGHLTGRQVVPIEEMVAKIEIASSRRRSALIIARTDALSVDGIDAALTRVRAYAAAGADLVFVEGAYSEELLRAIHDAIPGTPLVINVSEAGDHSALPHPRILRELGVALMIYPVAPILASAESITAMYTQIRATRSSGLSQRDWDRFTALTGQDAQLAQSAGFATSAVTHINPTPSRSLA</sequence>